<feature type="compositionally biased region" description="Polar residues" evidence="17">
    <location>
        <begin position="208"/>
        <end position="219"/>
    </location>
</feature>
<evidence type="ECO:0000256" key="17">
    <source>
        <dbReference type="SAM" id="MobiDB-lite"/>
    </source>
</evidence>
<dbReference type="FunFam" id="1.10.510.10:FF:000057">
    <property type="entry name" value="Non-specific serine/threonine protein kinase"/>
    <property type="match status" value="1"/>
</dbReference>
<dbReference type="PANTHER" id="PTHR24356">
    <property type="entry name" value="SERINE/THREONINE-PROTEIN KINASE"/>
    <property type="match status" value="1"/>
</dbReference>
<evidence type="ECO:0000259" key="18">
    <source>
        <dbReference type="PROSITE" id="PS50011"/>
    </source>
</evidence>
<dbReference type="PROSITE" id="PS00107">
    <property type="entry name" value="PROTEIN_KINASE_ATP"/>
    <property type="match status" value="1"/>
</dbReference>
<feature type="compositionally biased region" description="Polar residues" evidence="17">
    <location>
        <begin position="511"/>
        <end position="538"/>
    </location>
</feature>
<dbReference type="InterPro" id="IPR050236">
    <property type="entry name" value="Ser_Thr_kinase_AGC"/>
</dbReference>
<feature type="compositionally biased region" description="Low complexity" evidence="17">
    <location>
        <begin position="1"/>
        <end position="11"/>
    </location>
</feature>
<comment type="catalytic activity">
    <reaction evidence="15">
        <text>L-seryl-[protein] + ATP = O-phospho-L-seryl-[protein] + ADP + H(+)</text>
        <dbReference type="Rhea" id="RHEA:17989"/>
        <dbReference type="Rhea" id="RHEA-COMP:9863"/>
        <dbReference type="Rhea" id="RHEA-COMP:11604"/>
        <dbReference type="ChEBI" id="CHEBI:15378"/>
        <dbReference type="ChEBI" id="CHEBI:29999"/>
        <dbReference type="ChEBI" id="CHEBI:30616"/>
        <dbReference type="ChEBI" id="CHEBI:83421"/>
        <dbReference type="ChEBI" id="CHEBI:456216"/>
        <dbReference type="EC" id="2.7.11.1"/>
    </reaction>
</comment>
<dbReference type="FunFam" id="1.10.510.10:FF:000086">
    <property type="entry name" value="Non-specific serine/threonine protein kinase"/>
    <property type="match status" value="1"/>
</dbReference>
<evidence type="ECO:0000256" key="11">
    <source>
        <dbReference type="ARBA" id="ARBA00022777"/>
    </source>
</evidence>
<dbReference type="GO" id="GO:0045177">
    <property type="term" value="C:apical part of cell"/>
    <property type="evidence" value="ECO:0007669"/>
    <property type="project" value="UniProtKB-ARBA"/>
</dbReference>
<dbReference type="EC" id="2.7.11.1" evidence="4"/>
<dbReference type="PANTHER" id="PTHR24356:SF418">
    <property type="entry name" value="SERINE_THREONINE-PROTEIN KINASE WARTS"/>
    <property type="match status" value="1"/>
</dbReference>
<feature type="region of interest" description="Disordered" evidence="17">
    <location>
        <begin position="371"/>
        <end position="400"/>
    </location>
</feature>
<feature type="region of interest" description="Disordered" evidence="17">
    <location>
        <begin position="1"/>
        <end position="92"/>
    </location>
</feature>
<evidence type="ECO:0000256" key="6">
    <source>
        <dbReference type="ARBA" id="ARBA00022527"/>
    </source>
</evidence>
<evidence type="ECO:0000256" key="13">
    <source>
        <dbReference type="ARBA" id="ARBA00022842"/>
    </source>
</evidence>
<dbReference type="FunFam" id="3.30.200.20:FF:000391">
    <property type="entry name" value="Large tumor suppressor kinase 1"/>
    <property type="match status" value="1"/>
</dbReference>
<evidence type="ECO:0000256" key="9">
    <source>
        <dbReference type="ARBA" id="ARBA00022723"/>
    </source>
</evidence>
<evidence type="ECO:0000256" key="7">
    <source>
        <dbReference type="ARBA" id="ARBA00022553"/>
    </source>
</evidence>
<sequence length="1233" mass="138644">MRRADSSASDSSRGRSPRPVSFPNMQHSARGSGMPELYEQMNRVKIASDKKTKRYSLTDSEASDMSASLSSNRPSGSNSSLATSSKGHHQAKLQQIRSNLDQFAAGNNVQQRHVRDLMHEMHVDKDTATRALRDTHSVEAARERVMTILRRKMQQEDQIPNSPNQTYYNIQQPEIHLQMPHRYMYGSHESLAQRGSPDGASSRAESPPLSNSARHHSGVNQYESAKAMQVQKQLVMDQNYNQYPRQFTSDKPVDMRKMPTTLPPSYPGVTATNRHSGSFSPQTSDVGLPVHQSAYHVVSRDGVQANQYNQERLEMSDSGEMGVRQGHVQQMIERMSPGANPTTMSQANGMKVHEAAKSGLSEVTAHQPIIKGSSANSPFFPSNGQSSQGNHPRNPPSYSTAQRFMKISPQNYTPSPPYMEGLKQLPEPMQTASDNRGADSASSAINSALMGNIHQHTHDTSHPMQYHTSAPTNTYLKQNADIHNTRNGYVTVTENPPENFDTVARQPPPSYNQIPRLTAPSSGVKQTMSPVQSQNGSPMDQRHHGNSPQYSDQQFQVKPVSVAHQQRRDPPPYIDHNMPPQASTSVPSTKLVVDINQAKKSGTKPRGGAPSPSSTVADAYIEAVTEKNVILRHPRGKDLEKVKQAAKVTNKRHSGSFSAAPSSKQPNRWSDNSVKSDSSQEQAPSFQVDPSVEKTINTSPVPVRRGLKKEAADPKTRLLSNQEGPDSDWDDGMNTDQEASEEPKLPPLTTRTRRVKKYSPEAYKFYMEQHIENVIKGYKARSSRRWQLEKEMTKFSLPDDTKSEMRKMLFKKESNYIRLKRAKIDLDMFQMIKKIGHGAFGKVMLARNKTSNKLYAIKSLKKKDVLRRNQVAHVKAERDILAEADNDWVVKLYYTFQDKENLYFVMDYIPGGDMMSLLIKKEIFNETLARFYTAELTLALESVHKMGFIHRDIKPDNILIDRDGHIKLTDFGLCTGFRWTHDSKYYQRDGHSHQDSMDFSGEWSGVPIKTLDRRRIEDANRQVARSLVGTPNYIAPEVLLREGYNQLCDWWSVGVILYEMVVGCPPFHSNSPAETQLKVINFKQHLKIPSHARLHPRTMDIIMRLCCDQHERLGSQGGAADVKDHDFFAGINWGTLRQMKSPFIPEIKFSEDTSNFDLPPSGENSTLNLGKCATLNNGTLKLGPGEHAFFEFTFRRFFDEDGRAQSSVPPGYYDDLESRDTEAGGHCSDSLYV</sequence>
<dbReference type="GO" id="GO:0005524">
    <property type="term" value="F:ATP binding"/>
    <property type="evidence" value="ECO:0007669"/>
    <property type="project" value="UniProtKB-UniRule"/>
</dbReference>
<dbReference type="PROSITE" id="PS50011">
    <property type="entry name" value="PROTEIN_KINASE_DOM"/>
    <property type="match status" value="1"/>
</dbReference>
<feature type="binding site" evidence="16">
    <location>
        <position position="858"/>
    </location>
    <ligand>
        <name>ATP</name>
        <dbReference type="ChEBI" id="CHEBI:30616"/>
    </ligand>
</feature>
<dbReference type="SMART" id="SM00220">
    <property type="entry name" value="S_TKc"/>
    <property type="match status" value="1"/>
</dbReference>
<evidence type="ECO:0000256" key="12">
    <source>
        <dbReference type="ARBA" id="ARBA00022840"/>
    </source>
</evidence>
<keyword evidence="6" id="KW-0723">Serine/threonine-protein kinase</keyword>
<evidence type="ECO:0000256" key="14">
    <source>
        <dbReference type="ARBA" id="ARBA00047899"/>
    </source>
</evidence>
<proteinExistence type="evidence at transcript level"/>
<dbReference type="InterPro" id="IPR011009">
    <property type="entry name" value="Kinase-like_dom_sf"/>
</dbReference>
<name>A0A6F9DIW7_9ASCI</name>
<dbReference type="GO" id="GO:0048731">
    <property type="term" value="P:system development"/>
    <property type="evidence" value="ECO:0007669"/>
    <property type="project" value="UniProtKB-ARBA"/>
</dbReference>
<evidence type="ECO:0000256" key="16">
    <source>
        <dbReference type="PROSITE-ProRule" id="PRU10141"/>
    </source>
</evidence>
<comment type="cofactor">
    <cofactor evidence="1">
        <name>Mg(2+)</name>
        <dbReference type="ChEBI" id="CHEBI:18420"/>
    </cofactor>
</comment>
<keyword evidence="12 16" id="KW-0067">ATP-binding</keyword>
<feature type="compositionally biased region" description="Polar residues" evidence="17">
    <location>
        <begin position="546"/>
        <end position="556"/>
    </location>
</feature>
<keyword evidence="5" id="KW-0963">Cytoplasm</keyword>
<feature type="compositionally biased region" description="Polar residues" evidence="17">
    <location>
        <begin position="373"/>
        <end position="400"/>
    </location>
</feature>
<organism evidence="20">
    <name type="scientific">Phallusia mammillata</name>
    <dbReference type="NCBI Taxonomy" id="59560"/>
    <lineage>
        <taxon>Eukaryota</taxon>
        <taxon>Metazoa</taxon>
        <taxon>Chordata</taxon>
        <taxon>Tunicata</taxon>
        <taxon>Ascidiacea</taxon>
        <taxon>Phlebobranchia</taxon>
        <taxon>Ascidiidae</taxon>
        <taxon>Phallusia</taxon>
    </lineage>
</organism>
<dbReference type="GO" id="GO:0043065">
    <property type="term" value="P:positive regulation of apoptotic process"/>
    <property type="evidence" value="ECO:0007669"/>
    <property type="project" value="TreeGrafter"/>
</dbReference>
<protein>
    <recommendedName>
        <fullName evidence="4">non-specific serine/threonine protein kinase</fullName>
        <ecNumber evidence="4">2.7.11.1</ecNumber>
    </recommendedName>
</protein>
<reference evidence="20" key="1">
    <citation type="submission" date="2020-04" db="EMBL/GenBank/DDBJ databases">
        <authorList>
            <person name="Neveu A P."/>
        </authorList>
    </citation>
    <scope>NUCLEOTIDE SEQUENCE</scope>
    <source>
        <tissue evidence="20">Whole embryo</tissue>
    </source>
</reference>
<feature type="compositionally biased region" description="Polar residues" evidence="17">
    <location>
        <begin position="655"/>
        <end position="685"/>
    </location>
</feature>
<keyword evidence="9" id="KW-0479">Metal-binding</keyword>
<evidence type="ECO:0000313" key="20">
    <source>
        <dbReference type="EMBL" id="CAB3263397.1"/>
    </source>
</evidence>
<dbReference type="InterPro" id="IPR017441">
    <property type="entry name" value="Protein_kinase_ATP_BS"/>
</dbReference>
<feature type="region of interest" description="Disordered" evidence="17">
    <location>
        <begin position="497"/>
        <end position="590"/>
    </location>
</feature>
<dbReference type="PROSITE" id="PS00108">
    <property type="entry name" value="PROTEIN_KINASE_ST"/>
    <property type="match status" value="1"/>
</dbReference>
<keyword evidence="11 20" id="KW-0418">Kinase</keyword>
<dbReference type="Gene3D" id="1.10.510.10">
    <property type="entry name" value="Transferase(Phosphotransferase) domain 1"/>
    <property type="match status" value="1"/>
</dbReference>
<keyword evidence="13" id="KW-0460">Magnesium</keyword>
<dbReference type="GO" id="GO:0042308">
    <property type="term" value="P:negative regulation of protein import into nucleus"/>
    <property type="evidence" value="ECO:0007669"/>
    <property type="project" value="UniProtKB-ARBA"/>
</dbReference>
<dbReference type="GO" id="GO:0046620">
    <property type="term" value="P:regulation of organ growth"/>
    <property type="evidence" value="ECO:0007669"/>
    <property type="project" value="TreeGrafter"/>
</dbReference>
<feature type="compositionally biased region" description="Low complexity" evidence="17">
    <location>
        <begin position="59"/>
        <end position="82"/>
    </location>
</feature>
<evidence type="ECO:0000259" key="19">
    <source>
        <dbReference type="PROSITE" id="PS51285"/>
    </source>
</evidence>
<dbReference type="AlphaFoldDB" id="A0A6F9DIW7"/>
<gene>
    <name evidence="20" type="primary">Lats1</name>
</gene>
<accession>A0A6F9DIW7</accession>
<dbReference type="GO" id="GO:0035329">
    <property type="term" value="P:hippo signaling"/>
    <property type="evidence" value="ECO:0007669"/>
    <property type="project" value="TreeGrafter"/>
</dbReference>
<feature type="region of interest" description="Disordered" evidence="17">
    <location>
        <begin position="632"/>
        <end position="749"/>
    </location>
</feature>
<dbReference type="GO" id="GO:0071944">
    <property type="term" value="C:cell periphery"/>
    <property type="evidence" value="ECO:0007669"/>
    <property type="project" value="UniProtKB-ARBA"/>
</dbReference>
<evidence type="ECO:0000256" key="15">
    <source>
        <dbReference type="ARBA" id="ARBA00048679"/>
    </source>
</evidence>
<keyword evidence="10 16" id="KW-0547">Nucleotide-binding</keyword>
<evidence type="ECO:0000256" key="2">
    <source>
        <dbReference type="ARBA" id="ARBA00004496"/>
    </source>
</evidence>
<dbReference type="Gene3D" id="3.30.200.20">
    <property type="entry name" value="Phosphorylase Kinase, domain 1"/>
    <property type="match status" value="1"/>
</dbReference>
<comment type="similarity">
    <text evidence="3">Belongs to the protein kinase superfamily. AGC Ser/Thr protein kinase family.</text>
</comment>
<dbReference type="EMBL" id="LR787535">
    <property type="protein sequence ID" value="CAB3263397.1"/>
    <property type="molecule type" value="mRNA"/>
</dbReference>
<dbReference type="GO" id="GO:0005737">
    <property type="term" value="C:cytoplasm"/>
    <property type="evidence" value="ECO:0007669"/>
    <property type="project" value="UniProtKB-SubCell"/>
</dbReference>
<dbReference type="GO" id="GO:0000082">
    <property type="term" value="P:G1/S transition of mitotic cell cycle"/>
    <property type="evidence" value="ECO:0007669"/>
    <property type="project" value="TreeGrafter"/>
</dbReference>
<dbReference type="InterPro" id="IPR008271">
    <property type="entry name" value="Ser/Thr_kinase_AS"/>
</dbReference>
<dbReference type="InterPro" id="IPR000961">
    <property type="entry name" value="AGC-kinase_C"/>
</dbReference>
<feature type="domain" description="Protein kinase" evidence="18">
    <location>
        <begin position="829"/>
        <end position="1128"/>
    </location>
</feature>
<dbReference type="PROSITE" id="PS51285">
    <property type="entry name" value="AGC_KINASE_CTER"/>
    <property type="match status" value="1"/>
</dbReference>
<comment type="subcellular location">
    <subcellularLocation>
        <location evidence="2">Cytoplasm</location>
    </subcellularLocation>
</comment>
<dbReference type="Pfam" id="PF00069">
    <property type="entry name" value="Pkinase"/>
    <property type="match status" value="2"/>
</dbReference>
<evidence type="ECO:0000256" key="5">
    <source>
        <dbReference type="ARBA" id="ARBA00022490"/>
    </source>
</evidence>
<feature type="domain" description="AGC-kinase C-terminal" evidence="19">
    <location>
        <begin position="1129"/>
        <end position="1204"/>
    </location>
</feature>
<dbReference type="InterPro" id="IPR000719">
    <property type="entry name" value="Prot_kinase_dom"/>
</dbReference>
<evidence type="ECO:0000256" key="1">
    <source>
        <dbReference type="ARBA" id="ARBA00001946"/>
    </source>
</evidence>
<dbReference type="GO" id="GO:0009653">
    <property type="term" value="P:anatomical structure morphogenesis"/>
    <property type="evidence" value="ECO:0007669"/>
    <property type="project" value="UniProtKB-ARBA"/>
</dbReference>
<evidence type="ECO:0000256" key="8">
    <source>
        <dbReference type="ARBA" id="ARBA00022679"/>
    </source>
</evidence>
<dbReference type="GO" id="GO:0046872">
    <property type="term" value="F:metal ion binding"/>
    <property type="evidence" value="ECO:0007669"/>
    <property type="project" value="UniProtKB-KW"/>
</dbReference>
<dbReference type="SMART" id="SM00133">
    <property type="entry name" value="S_TK_X"/>
    <property type="match status" value="1"/>
</dbReference>
<evidence type="ECO:0000256" key="3">
    <source>
        <dbReference type="ARBA" id="ARBA00009903"/>
    </source>
</evidence>
<dbReference type="GO" id="GO:0004674">
    <property type="term" value="F:protein serine/threonine kinase activity"/>
    <property type="evidence" value="ECO:0007669"/>
    <property type="project" value="UniProtKB-KW"/>
</dbReference>
<comment type="catalytic activity">
    <reaction evidence="14">
        <text>L-threonyl-[protein] + ATP = O-phospho-L-threonyl-[protein] + ADP + H(+)</text>
        <dbReference type="Rhea" id="RHEA:46608"/>
        <dbReference type="Rhea" id="RHEA-COMP:11060"/>
        <dbReference type="Rhea" id="RHEA-COMP:11605"/>
        <dbReference type="ChEBI" id="CHEBI:15378"/>
        <dbReference type="ChEBI" id="CHEBI:30013"/>
        <dbReference type="ChEBI" id="CHEBI:30616"/>
        <dbReference type="ChEBI" id="CHEBI:61977"/>
        <dbReference type="ChEBI" id="CHEBI:456216"/>
        <dbReference type="EC" id="2.7.11.1"/>
    </reaction>
</comment>
<keyword evidence="7" id="KW-0597">Phosphoprotein</keyword>
<dbReference type="CDD" id="cd21774">
    <property type="entry name" value="MobB_LATS"/>
    <property type="match status" value="1"/>
</dbReference>
<keyword evidence="8" id="KW-0808">Transferase</keyword>
<dbReference type="SUPFAM" id="SSF56112">
    <property type="entry name" value="Protein kinase-like (PK-like)"/>
    <property type="match status" value="1"/>
</dbReference>
<evidence type="ECO:0000256" key="10">
    <source>
        <dbReference type="ARBA" id="ARBA00022741"/>
    </source>
</evidence>
<feature type="region of interest" description="Disordered" evidence="17">
    <location>
        <begin position="190"/>
        <end position="219"/>
    </location>
</feature>
<dbReference type="CDD" id="cd05598">
    <property type="entry name" value="STKc_LATS"/>
    <property type="match status" value="1"/>
</dbReference>
<evidence type="ECO:0000256" key="4">
    <source>
        <dbReference type="ARBA" id="ARBA00012513"/>
    </source>
</evidence>